<gene>
    <name evidence="1" type="ordered locus">MGMSRv2__3367</name>
</gene>
<name>V6F5D2_MAGGM</name>
<dbReference type="AlphaFoldDB" id="V6F5D2"/>
<dbReference type="STRING" id="1430440.MGMSRv2__3367"/>
<protein>
    <submittedName>
        <fullName evidence="1">Uncharacterized protein</fullName>
    </submittedName>
</protein>
<evidence type="ECO:0000313" key="2">
    <source>
        <dbReference type="Proteomes" id="UP000018922"/>
    </source>
</evidence>
<accession>V6F5D2</accession>
<dbReference type="Proteomes" id="UP000018922">
    <property type="component" value="Chromosome I"/>
</dbReference>
<reference evidence="1 2" key="1">
    <citation type="journal article" date="2014" name="Genome Announc.">
        <title>Complete genome sequence of Magnetospirillum gryphiswaldense MSR-1.</title>
        <authorList>
            <person name="Wang X."/>
            <person name="Wang Q."/>
            <person name="Zhang W."/>
            <person name="Wang Y."/>
            <person name="Li L."/>
            <person name="Wen T."/>
            <person name="Zhang T."/>
            <person name="Zhang Y."/>
            <person name="Xu J."/>
            <person name="Hu J."/>
            <person name="Li S."/>
            <person name="Liu L."/>
            <person name="Liu J."/>
            <person name="Jiang W."/>
            <person name="Tian J."/>
            <person name="Li Y."/>
            <person name="Schuler D."/>
            <person name="Wang L."/>
            <person name="Li J."/>
        </authorList>
    </citation>
    <scope>NUCLEOTIDE SEQUENCE [LARGE SCALE GENOMIC DNA]</scope>
    <source>
        <strain evidence="2">DSM 6361 / JCM 21280 / NBRC 15271 / MSR-1</strain>
    </source>
</reference>
<keyword evidence="2" id="KW-1185">Reference proteome</keyword>
<dbReference type="InterPro" id="IPR036514">
    <property type="entry name" value="SGNH_hydro_sf"/>
</dbReference>
<organism evidence="1 2">
    <name type="scientific">Magnetospirillum gryphiswaldense (strain DSM 6361 / JCM 21280 / NBRC 15271 / MSR-1)</name>
    <dbReference type="NCBI Taxonomy" id="431944"/>
    <lineage>
        <taxon>Bacteria</taxon>
        <taxon>Pseudomonadati</taxon>
        <taxon>Pseudomonadota</taxon>
        <taxon>Alphaproteobacteria</taxon>
        <taxon>Rhodospirillales</taxon>
        <taxon>Rhodospirillaceae</taxon>
        <taxon>Magnetospirillum</taxon>
    </lineage>
</organism>
<sequence>MRSRMLKRHMLSNLLTLLASVILFLAISEAVLWAVAPPPKSPFPKGMFEWVPSGWRLTPGFTGITDNRADFSGKRVTADALGRRIVPAAPAEGPKRLWLFGDSQTFGHGLADEETWANRLQEEFNDQGRAIKVINLGVPAINVDQYITRLRHTIGEIQPGDHILVGLSWNDIITPQQVERENIQVVDGYLVSAAPNMSQAALKARVVLFDATGIALPPFQDLKSFAESLSNISALMHFLYPRAKAIYYRYRSVRPLDAIMDGKVPEANFYLLSEMAALARDRGASFTVLSLPDKIFFEDQAYAVYSVNGRDFPQQNYPGYLIQPLCQQNNIACLDVFDVLHRHQFDPVAYGQDGHYNPQGARVIAAWLATQPLFQSR</sequence>
<proteinExistence type="predicted"/>
<dbReference type="HOGENOM" id="CLU_733187_0_0_5"/>
<dbReference type="eggNOG" id="COG2755">
    <property type="taxonomic scope" value="Bacteria"/>
</dbReference>
<dbReference type="Gene3D" id="3.40.50.1110">
    <property type="entry name" value="SGNH hydrolase"/>
    <property type="match status" value="1"/>
</dbReference>
<dbReference type="KEGG" id="mgy:MGMSRv2__3367"/>
<dbReference type="EMBL" id="HG794546">
    <property type="protein sequence ID" value="CDL00582.1"/>
    <property type="molecule type" value="Genomic_DNA"/>
</dbReference>
<evidence type="ECO:0000313" key="1">
    <source>
        <dbReference type="EMBL" id="CDL00582.1"/>
    </source>
</evidence>
<dbReference type="GO" id="GO:0016788">
    <property type="term" value="F:hydrolase activity, acting on ester bonds"/>
    <property type="evidence" value="ECO:0007669"/>
    <property type="project" value="UniProtKB-ARBA"/>
</dbReference>
<dbReference type="SUPFAM" id="SSF52266">
    <property type="entry name" value="SGNH hydrolase"/>
    <property type="match status" value="1"/>
</dbReference>